<evidence type="ECO:0000256" key="1">
    <source>
        <dbReference type="SAM" id="Phobius"/>
    </source>
</evidence>
<feature type="transmembrane region" description="Helical" evidence="1">
    <location>
        <begin position="20"/>
        <end position="37"/>
    </location>
</feature>
<protein>
    <submittedName>
        <fullName evidence="2">Uncharacterized protein</fullName>
    </submittedName>
</protein>
<organism evidence="2">
    <name type="scientific">mine drainage metagenome</name>
    <dbReference type="NCBI Taxonomy" id="410659"/>
    <lineage>
        <taxon>unclassified sequences</taxon>
        <taxon>metagenomes</taxon>
        <taxon>ecological metagenomes</taxon>
    </lineage>
</organism>
<keyword evidence="1" id="KW-1133">Transmembrane helix</keyword>
<dbReference type="AlphaFoldDB" id="A0A1J5SZL6"/>
<reference evidence="2" key="1">
    <citation type="submission" date="2016-10" db="EMBL/GenBank/DDBJ databases">
        <title>Sequence of Gallionella enrichment culture.</title>
        <authorList>
            <person name="Poehlein A."/>
            <person name="Muehling M."/>
            <person name="Daniel R."/>
        </authorList>
    </citation>
    <scope>NUCLEOTIDE SEQUENCE</scope>
</reference>
<proteinExistence type="predicted"/>
<accession>A0A1J5SZL6</accession>
<sequence>MDMTFKSNQGKHFSDDESFYAELGALALASLLLVVALG</sequence>
<keyword evidence="1" id="KW-0472">Membrane</keyword>
<gene>
    <name evidence="2" type="ORF">GALL_50960</name>
</gene>
<comment type="caution">
    <text evidence="2">The sequence shown here is derived from an EMBL/GenBank/DDBJ whole genome shotgun (WGS) entry which is preliminary data.</text>
</comment>
<dbReference type="EMBL" id="MLJW01000013">
    <property type="protein sequence ID" value="OIR13959.1"/>
    <property type="molecule type" value="Genomic_DNA"/>
</dbReference>
<evidence type="ECO:0000313" key="2">
    <source>
        <dbReference type="EMBL" id="OIR13959.1"/>
    </source>
</evidence>
<name>A0A1J5SZL6_9ZZZZ</name>
<keyword evidence="1" id="KW-0812">Transmembrane</keyword>